<sequence length="380" mass="42966">MYLHKGLQFIPIAIIVLLLSACGGRSNTSSTSVQGDTITLRYSENLSIVDYEDYTLAQLRNPWDTTKILHTYILVDKEQKLPEELPVGTIVRTPLSKAVIYSSVHCSLLKKLGALSSIGGVCDLKYIKMPEIEEGCRNGSIADVGDGMNPNIERIIDLHPDAILLSPFENSGGYGRVEKLNVPIIECAEYMETSALGRAEWMHFYGLLFGKKQVADSLFASVERNYNELKNLVAPISYAPSVICDLKTSSTWYTPGGNSTIAKLYTDASANYIFREDTHSGSLPYPFEVIFEKGQQADFWLIRYNQPTDKTYSELEKEFAPYAGFRAFKERHIYGCNTNRVPFYEETPFQPDWLLKDLIKIFHPSMLEGYELKYYSKLAE</sequence>
<dbReference type="Pfam" id="PF01497">
    <property type="entry name" value="Peripla_BP_2"/>
    <property type="match status" value="1"/>
</dbReference>
<evidence type="ECO:0000313" key="2">
    <source>
        <dbReference type="EMBL" id="RGN40340.1"/>
    </source>
</evidence>
<dbReference type="PANTHER" id="PTHR30535">
    <property type="entry name" value="VITAMIN B12-BINDING PROTEIN"/>
    <property type="match status" value="1"/>
</dbReference>
<dbReference type="GO" id="GO:0071281">
    <property type="term" value="P:cellular response to iron ion"/>
    <property type="evidence" value="ECO:0007669"/>
    <property type="project" value="TreeGrafter"/>
</dbReference>
<dbReference type="PANTHER" id="PTHR30535:SF34">
    <property type="entry name" value="MOLYBDATE-BINDING PROTEIN MOLA"/>
    <property type="match status" value="1"/>
</dbReference>
<dbReference type="InterPro" id="IPR050902">
    <property type="entry name" value="ABC_Transporter_SBP"/>
</dbReference>
<evidence type="ECO:0000313" key="3">
    <source>
        <dbReference type="Proteomes" id="UP000260983"/>
    </source>
</evidence>
<dbReference type="PROSITE" id="PS51257">
    <property type="entry name" value="PROKAR_LIPOPROTEIN"/>
    <property type="match status" value="1"/>
</dbReference>
<feature type="domain" description="Fe/B12 periplasmic-binding" evidence="1">
    <location>
        <begin position="97"/>
        <end position="366"/>
    </location>
</feature>
<dbReference type="RefSeq" id="WP_117723097.1">
    <property type="nucleotide sequence ID" value="NZ_QSUL01000001.1"/>
</dbReference>
<dbReference type="Gene3D" id="3.40.50.1980">
    <property type="entry name" value="Nitrogenase molybdenum iron protein domain"/>
    <property type="match status" value="2"/>
</dbReference>
<name>A0A3E5BRS7_9BACE</name>
<organism evidence="2 3">
    <name type="scientific">Bacteroides oleiciplenus</name>
    <dbReference type="NCBI Taxonomy" id="626931"/>
    <lineage>
        <taxon>Bacteria</taxon>
        <taxon>Pseudomonadati</taxon>
        <taxon>Bacteroidota</taxon>
        <taxon>Bacteroidia</taxon>
        <taxon>Bacteroidales</taxon>
        <taxon>Bacteroidaceae</taxon>
        <taxon>Bacteroides</taxon>
    </lineage>
</organism>
<dbReference type="SUPFAM" id="SSF53807">
    <property type="entry name" value="Helical backbone' metal receptor"/>
    <property type="match status" value="1"/>
</dbReference>
<dbReference type="PROSITE" id="PS50983">
    <property type="entry name" value="FE_B12_PBP"/>
    <property type="match status" value="1"/>
</dbReference>
<comment type="caution">
    <text evidence="2">The sequence shown here is derived from an EMBL/GenBank/DDBJ whole genome shotgun (WGS) entry which is preliminary data.</text>
</comment>
<dbReference type="EMBL" id="QSUL01000001">
    <property type="protein sequence ID" value="RGN40340.1"/>
    <property type="molecule type" value="Genomic_DNA"/>
</dbReference>
<protein>
    <submittedName>
        <fullName evidence="2">ABC transporter substrate-binding protein</fullName>
    </submittedName>
</protein>
<reference evidence="2 3" key="1">
    <citation type="submission" date="2018-08" db="EMBL/GenBank/DDBJ databases">
        <title>A genome reference for cultivated species of the human gut microbiota.</title>
        <authorList>
            <person name="Zou Y."/>
            <person name="Xue W."/>
            <person name="Luo G."/>
        </authorList>
    </citation>
    <scope>NUCLEOTIDE SEQUENCE [LARGE SCALE GENOMIC DNA]</scope>
    <source>
        <strain evidence="2 3">OM05-15BH</strain>
    </source>
</reference>
<accession>A0A3E5BRS7</accession>
<dbReference type="InterPro" id="IPR002491">
    <property type="entry name" value="ABC_transptr_periplasmic_BD"/>
</dbReference>
<dbReference type="AlphaFoldDB" id="A0A3E5BRS7"/>
<gene>
    <name evidence="2" type="ORF">DXB65_01540</name>
</gene>
<evidence type="ECO:0000259" key="1">
    <source>
        <dbReference type="PROSITE" id="PS50983"/>
    </source>
</evidence>
<dbReference type="Proteomes" id="UP000260983">
    <property type="component" value="Unassembled WGS sequence"/>
</dbReference>
<proteinExistence type="predicted"/>